<dbReference type="OrthoDB" id="9804614at2"/>
<dbReference type="InterPro" id="IPR007351">
    <property type="entry name" value="YjbR"/>
</dbReference>
<comment type="caution">
    <text evidence="1">The sequence shown here is derived from an EMBL/GenBank/DDBJ whole genome shotgun (WGS) entry which is preliminary data.</text>
</comment>
<dbReference type="InterPro" id="IPR038056">
    <property type="entry name" value="YjbR-like_sf"/>
</dbReference>
<dbReference type="SUPFAM" id="SSF142906">
    <property type="entry name" value="YjbR-like"/>
    <property type="match status" value="1"/>
</dbReference>
<accession>A0A502FPK3</accession>
<dbReference type="InterPro" id="IPR058532">
    <property type="entry name" value="YjbR/MT2646/Rv2570-like"/>
</dbReference>
<dbReference type="PANTHER" id="PTHR35145:SF1">
    <property type="entry name" value="CYTOPLASMIC PROTEIN"/>
    <property type="match status" value="1"/>
</dbReference>
<evidence type="ECO:0000313" key="2">
    <source>
        <dbReference type="Proteomes" id="UP000319486"/>
    </source>
</evidence>
<proteinExistence type="predicted"/>
<name>A0A502FPK3_9GAMM</name>
<dbReference type="GO" id="GO:0003677">
    <property type="term" value="F:DNA binding"/>
    <property type="evidence" value="ECO:0007669"/>
    <property type="project" value="UniProtKB-KW"/>
</dbReference>
<dbReference type="PANTHER" id="PTHR35145">
    <property type="entry name" value="CYTOPLASMIC PROTEIN-RELATED"/>
    <property type="match status" value="1"/>
</dbReference>
<dbReference type="EMBL" id="RCZO01000002">
    <property type="protein sequence ID" value="TPG10781.1"/>
    <property type="molecule type" value="Genomic_DNA"/>
</dbReference>
<reference evidence="1 2" key="1">
    <citation type="journal article" date="2019" name="Environ. Microbiol.">
        <title>Species interactions and distinct microbial communities in high Arctic permafrost affected cryosols are associated with the CH4 and CO2 gas fluxes.</title>
        <authorList>
            <person name="Altshuler I."/>
            <person name="Hamel J."/>
            <person name="Turney S."/>
            <person name="Magnuson E."/>
            <person name="Levesque R."/>
            <person name="Greer C."/>
            <person name="Whyte L.G."/>
        </authorList>
    </citation>
    <scope>NUCLEOTIDE SEQUENCE [LARGE SCALE GENOMIC DNA]</scope>
    <source>
        <strain evidence="1 2">S13Y</strain>
    </source>
</reference>
<evidence type="ECO:0000313" key="1">
    <source>
        <dbReference type="EMBL" id="TPG10781.1"/>
    </source>
</evidence>
<keyword evidence="2" id="KW-1185">Reference proteome</keyword>
<gene>
    <name evidence="1" type="ORF">EAH88_06565</name>
</gene>
<dbReference type="AlphaFoldDB" id="A0A502FPK3"/>
<dbReference type="Pfam" id="PF04237">
    <property type="entry name" value="YjbR"/>
    <property type="match status" value="1"/>
</dbReference>
<organism evidence="1 2">
    <name type="scientific">Rhodanobacter glycinis</name>
    <dbReference type="NCBI Taxonomy" id="582702"/>
    <lineage>
        <taxon>Bacteria</taxon>
        <taxon>Pseudomonadati</taxon>
        <taxon>Pseudomonadota</taxon>
        <taxon>Gammaproteobacteria</taxon>
        <taxon>Lysobacterales</taxon>
        <taxon>Rhodanobacteraceae</taxon>
        <taxon>Rhodanobacter</taxon>
    </lineage>
</organism>
<sequence>MTRKQASGLTAAQLETLCGHWPGVTRDIKWGAALVFSVGGKMFAVTPSDGSEGGRLSFKVADDRFLELTDQPGITPAPYMARAHWISIAEPQRFGTVELEAFILDAYMLARAKLTKKLQAELGPQPTIKANKK</sequence>
<dbReference type="Proteomes" id="UP000319486">
    <property type="component" value="Unassembled WGS sequence"/>
</dbReference>
<dbReference type="Gene3D" id="3.90.1150.30">
    <property type="match status" value="1"/>
</dbReference>
<protein>
    <submittedName>
        <fullName evidence="1">MmcQ/YjbR family DNA-binding protein</fullName>
    </submittedName>
</protein>
<dbReference type="RefSeq" id="WP_140650351.1">
    <property type="nucleotide sequence ID" value="NZ_RCZB01000001.1"/>
</dbReference>
<keyword evidence="1" id="KW-0238">DNA-binding</keyword>